<gene>
    <name evidence="4" type="ORF">ACFO6X_05280</name>
</gene>
<sequence length="223" mass="24568">MSNFVRKGLEVDSFSKLISSISGLAWPLIIAVLVYKLYEPIKGLIDSAQGRKFTIKVGGNELTMEEASEQQRVIIADLAKKIAVLEKKISQSDASIMDDLGVNTKKGKKRILWVDDIPRNNSTLMENLKDQVKSVDVAISTDQGIKLFLENKYDLIISDMGRPEGDHAGIDLTKRVRELNSEIPIFIYCGSWAARNLREESLNAGVNEITASGSTLVGLVSSL</sequence>
<dbReference type="SUPFAM" id="SSF52172">
    <property type="entry name" value="CheY-like"/>
    <property type="match status" value="1"/>
</dbReference>
<evidence type="ECO:0000256" key="2">
    <source>
        <dbReference type="SAM" id="Phobius"/>
    </source>
</evidence>
<dbReference type="RefSeq" id="WP_382430782.1">
    <property type="nucleotide sequence ID" value="NZ_JBHSHJ010000003.1"/>
</dbReference>
<protein>
    <submittedName>
        <fullName evidence="4">Response regulator transcription factor</fullName>
    </submittedName>
</protein>
<dbReference type="Proteomes" id="UP001596001">
    <property type="component" value="Unassembled WGS sequence"/>
</dbReference>
<dbReference type="InterPro" id="IPR001789">
    <property type="entry name" value="Sig_transdc_resp-reg_receiver"/>
</dbReference>
<dbReference type="PROSITE" id="PS50110">
    <property type="entry name" value="RESPONSE_REGULATORY"/>
    <property type="match status" value="1"/>
</dbReference>
<organism evidence="4 5">
    <name type="scientific">Giesbergeria sinuosa</name>
    <dbReference type="NCBI Taxonomy" id="80883"/>
    <lineage>
        <taxon>Bacteria</taxon>
        <taxon>Pseudomonadati</taxon>
        <taxon>Pseudomonadota</taxon>
        <taxon>Betaproteobacteria</taxon>
        <taxon>Burkholderiales</taxon>
        <taxon>Comamonadaceae</taxon>
        <taxon>Giesbergeria</taxon>
    </lineage>
</organism>
<keyword evidence="5" id="KW-1185">Reference proteome</keyword>
<reference evidence="5" key="1">
    <citation type="journal article" date="2019" name="Int. J. Syst. Evol. Microbiol.">
        <title>The Global Catalogue of Microorganisms (GCM) 10K type strain sequencing project: providing services to taxonomists for standard genome sequencing and annotation.</title>
        <authorList>
            <consortium name="The Broad Institute Genomics Platform"/>
            <consortium name="The Broad Institute Genome Sequencing Center for Infectious Disease"/>
            <person name="Wu L."/>
            <person name="Ma J."/>
        </authorList>
    </citation>
    <scope>NUCLEOTIDE SEQUENCE [LARGE SCALE GENOMIC DNA]</scope>
    <source>
        <strain evidence="5">CCUG 49452</strain>
    </source>
</reference>
<dbReference type="EMBL" id="JBHSHJ010000003">
    <property type="protein sequence ID" value="MFC4788395.1"/>
    <property type="molecule type" value="Genomic_DNA"/>
</dbReference>
<keyword evidence="1" id="KW-0597">Phosphoprotein</keyword>
<dbReference type="Gene3D" id="3.40.50.2300">
    <property type="match status" value="1"/>
</dbReference>
<accession>A0ABV9QB21</accession>
<feature type="transmembrane region" description="Helical" evidence="2">
    <location>
        <begin position="17"/>
        <end position="38"/>
    </location>
</feature>
<name>A0ABV9QB21_9BURK</name>
<feature type="domain" description="Response regulatory" evidence="3">
    <location>
        <begin position="110"/>
        <end position="223"/>
    </location>
</feature>
<evidence type="ECO:0000313" key="5">
    <source>
        <dbReference type="Proteomes" id="UP001596001"/>
    </source>
</evidence>
<keyword evidence="2" id="KW-1133">Transmembrane helix</keyword>
<feature type="modified residue" description="4-aspartylphosphate" evidence="1">
    <location>
        <position position="159"/>
    </location>
</feature>
<evidence type="ECO:0000256" key="1">
    <source>
        <dbReference type="PROSITE-ProRule" id="PRU00169"/>
    </source>
</evidence>
<dbReference type="Pfam" id="PF00072">
    <property type="entry name" value="Response_reg"/>
    <property type="match status" value="1"/>
</dbReference>
<proteinExistence type="predicted"/>
<evidence type="ECO:0000259" key="3">
    <source>
        <dbReference type="PROSITE" id="PS50110"/>
    </source>
</evidence>
<keyword evidence="2" id="KW-0472">Membrane</keyword>
<keyword evidence="2" id="KW-0812">Transmembrane</keyword>
<dbReference type="CDD" id="cd00156">
    <property type="entry name" value="REC"/>
    <property type="match status" value="1"/>
</dbReference>
<comment type="caution">
    <text evidence="4">The sequence shown here is derived from an EMBL/GenBank/DDBJ whole genome shotgun (WGS) entry which is preliminary data.</text>
</comment>
<evidence type="ECO:0000313" key="4">
    <source>
        <dbReference type="EMBL" id="MFC4788395.1"/>
    </source>
</evidence>
<dbReference type="InterPro" id="IPR011006">
    <property type="entry name" value="CheY-like_superfamily"/>
</dbReference>